<proteinExistence type="predicted"/>
<gene>
    <name evidence="2" type="ORF">DP106_12485</name>
</gene>
<accession>A0A3A6PX80</accession>
<keyword evidence="3" id="KW-1185">Reference proteome</keyword>
<evidence type="ECO:0000256" key="1">
    <source>
        <dbReference type="SAM" id="MobiDB-lite"/>
    </source>
</evidence>
<dbReference type="InterPro" id="IPR043821">
    <property type="entry name" value="DUF5799"/>
</dbReference>
<organism evidence="2 3">
    <name type="scientific">Halonotius pteroides</name>
    <dbReference type="NCBI Taxonomy" id="268735"/>
    <lineage>
        <taxon>Archaea</taxon>
        <taxon>Methanobacteriati</taxon>
        <taxon>Methanobacteriota</taxon>
        <taxon>Stenosarchaea group</taxon>
        <taxon>Halobacteria</taxon>
        <taxon>Halobacteriales</taxon>
        <taxon>Haloferacaceae</taxon>
        <taxon>Halonotius</taxon>
    </lineage>
</organism>
<reference evidence="2 3" key="1">
    <citation type="submission" date="2018-06" db="EMBL/GenBank/DDBJ databases">
        <title>Halonotius sp. F13-13 a new haloarchaeeon isolated from a solar saltern from Isla Cristina, Huelva, Spain.</title>
        <authorList>
            <person name="Duran-Viseras A."/>
            <person name="Sanchez-Porro C."/>
            <person name="Ventosa A."/>
        </authorList>
    </citation>
    <scope>NUCLEOTIDE SEQUENCE [LARGE SCALE GENOMIC DNA]</scope>
    <source>
        <strain evidence="2 3">CECT 7525</strain>
    </source>
</reference>
<feature type="region of interest" description="Disordered" evidence="1">
    <location>
        <begin position="73"/>
        <end position="92"/>
    </location>
</feature>
<feature type="region of interest" description="Disordered" evidence="1">
    <location>
        <begin position="131"/>
        <end position="151"/>
    </location>
</feature>
<dbReference type="Pfam" id="PF19113">
    <property type="entry name" value="DUF5799"/>
    <property type="match status" value="1"/>
</dbReference>
<dbReference type="EMBL" id="QMDW01000022">
    <property type="protein sequence ID" value="RJX48348.1"/>
    <property type="molecule type" value="Genomic_DNA"/>
</dbReference>
<evidence type="ECO:0000313" key="3">
    <source>
        <dbReference type="Proteomes" id="UP000281564"/>
    </source>
</evidence>
<dbReference type="RefSeq" id="WP_120085807.1">
    <property type="nucleotide sequence ID" value="NZ_QMDW01000022.1"/>
</dbReference>
<dbReference type="OrthoDB" id="204348at2157"/>
<name>A0A3A6PX80_9EURY</name>
<dbReference type="Proteomes" id="UP000281564">
    <property type="component" value="Unassembled WGS sequence"/>
</dbReference>
<evidence type="ECO:0000313" key="2">
    <source>
        <dbReference type="EMBL" id="RJX48348.1"/>
    </source>
</evidence>
<protein>
    <submittedName>
        <fullName evidence="2">Uncharacterized protein</fullName>
    </submittedName>
</protein>
<dbReference type="AlphaFoldDB" id="A0A3A6PX80"/>
<sequence>MSEWQDLIVGARMAVDQAFTDRVQASEFTNQEWGLIMTATELDIERADDPEAARLVADTEAIESILPELEQVRSQRGQVAGGGEASNDSSGVVDSIKSALGLDDDDDAVDQAKVAAAESLAQEYAEKLQQHLESNDEFERVRRAYTDKTGS</sequence>
<comment type="caution">
    <text evidence="2">The sequence shown here is derived from an EMBL/GenBank/DDBJ whole genome shotgun (WGS) entry which is preliminary data.</text>
</comment>